<dbReference type="EMBL" id="JAATIS010002688">
    <property type="protein sequence ID" value="KAG2464760.1"/>
    <property type="molecule type" value="Genomic_DNA"/>
</dbReference>
<keyword evidence="2" id="KW-1185">Reference proteome</keyword>
<dbReference type="AlphaFoldDB" id="A0A8X7X9C0"/>
<protein>
    <submittedName>
        <fullName evidence="1">AR6P1 protein</fullName>
    </submittedName>
</protein>
<feature type="non-terminal residue" evidence="1">
    <location>
        <position position="1"/>
    </location>
</feature>
<proteinExistence type="predicted"/>
<sequence length="87" mass="9832">MASTSGETPKRDALWTMFCVLSLNPTLTCQNPDFDASDLEIEDDDDDVITFLLMLPGLNQHGLISRYVGMAKREVNKLLKQKEKKTE</sequence>
<reference evidence="1 2" key="1">
    <citation type="journal article" date="2021" name="Cell">
        <title>Tracing the genetic footprints of vertebrate landing in non-teleost ray-finned fishes.</title>
        <authorList>
            <person name="Bi X."/>
            <person name="Wang K."/>
            <person name="Yang L."/>
            <person name="Pan H."/>
            <person name="Jiang H."/>
            <person name="Wei Q."/>
            <person name="Fang M."/>
            <person name="Yu H."/>
            <person name="Zhu C."/>
            <person name="Cai Y."/>
            <person name="He Y."/>
            <person name="Gan X."/>
            <person name="Zeng H."/>
            <person name="Yu D."/>
            <person name="Zhu Y."/>
            <person name="Jiang H."/>
            <person name="Qiu Q."/>
            <person name="Yang H."/>
            <person name="Zhang Y.E."/>
            <person name="Wang W."/>
            <person name="Zhu M."/>
            <person name="He S."/>
            <person name="Zhang G."/>
        </authorList>
    </citation>
    <scope>NUCLEOTIDE SEQUENCE [LARGE SCALE GENOMIC DNA]</scope>
    <source>
        <strain evidence="1">Bchr_013</strain>
    </source>
</reference>
<feature type="non-terminal residue" evidence="1">
    <location>
        <position position="87"/>
    </location>
</feature>
<accession>A0A8X7X9C0</accession>
<evidence type="ECO:0000313" key="2">
    <source>
        <dbReference type="Proteomes" id="UP000886611"/>
    </source>
</evidence>
<evidence type="ECO:0000313" key="1">
    <source>
        <dbReference type="EMBL" id="KAG2464760.1"/>
    </source>
</evidence>
<comment type="caution">
    <text evidence="1">The sequence shown here is derived from an EMBL/GenBank/DDBJ whole genome shotgun (WGS) entry which is preliminary data.</text>
</comment>
<organism evidence="1 2">
    <name type="scientific">Polypterus senegalus</name>
    <name type="common">Senegal bichir</name>
    <dbReference type="NCBI Taxonomy" id="55291"/>
    <lineage>
        <taxon>Eukaryota</taxon>
        <taxon>Metazoa</taxon>
        <taxon>Chordata</taxon>
        <taxon>Craniata</taxon>
        <taxon>Vertebrata</taxon>
        <taxon>Euteleostomi</taxon>
        <taxon>Actinopterygii</taxon>
        <taxon>Polypteriformes</taxon>
        <taxon>Polypteridae</taxon>
        <taxon>Polypterus</taxon>
    </lineage>
</organism>
<gene>
    <name evidence="1" type="primary">Arl6ip1_1</name>
    <name evidence="1" type="ORF">GTO96_0009108</name>
</gene>
<name>A0A8X7X9C0_POLSE</name>
<dbReference type="Proteomes" id="UP000886611">
    <property type="component" value="Unassembled WGS sequence"/>
</dbReference>